<dbReference type="EMBL" id="QPJD01000012">
    <property type="protein sequence ID" value="RCW44215.1"/>
    <property type="molecule type" value="Genomic_DNA"/>
</dbReference>
<keyword evidence="1" id="KW-0472">Membrane</keyword>
<accession>A0A368VVP8</accession>
<keyword evidence="1" id="KW-0812">Transmembrane</keyword>
<sequence length="67" mass="7867">MTVDQISMLWNAVFIAILIVVCIIFGRIHLKIAGIFTKWRWLFTSVYFVSICFVTILLWYVTIGFSF</sequence>
<protein>
    <submittedName>
        <fullName evidence="2">Uncharacterized protein</fullName>
    </submittedName>
</protein>
<evidence type="ECO:0000313" key="3">
    <source>
        <dbReference type="Proteomes" id="UP000252415"/>
    </source>
</evidence>
<evidence type="ECO:0000256" key="1">
    <source>
        <dbReference type="SAM" id="Phobius"/>
    </source>
</evidence>
<dbReference type="AlphaFoldDB" id="A0A368VVP8"/>
<organism evidence="2 3">
    <name type="scientific">Paenibacillus prosopidis</name>
    <dbReference type="NCBI Taxonomy" id="630520"/>
    <lineage>
        <taxon>Bacteria</taxon>
        <taxon>Bacillati</taxon>
        <taxon>Bacillota</taxon>
        <taxon>Bacilli</taxon>
        <taxon>Bacillales</taxon>
        <taxon>Paenibacillaceae</taxon>
        <taxon>Paenibacillus</taxon>
    </lineage>
</organism>
<gene>
    <name evidence="2" type="ORF">DFP97_11279</name>
</gene>
<keyword evidence="1" id="KW-1133">Transmembrane helix</keyword>
<dbReference type="Proteomes" id="UP000252415">
    <property type="component" value="Unassembled WGS sequence"/>
</dbReference>
<dbReference type="RefSeq" id="WP_114381776.1">
    <property type="nucleotide sequence ID" value="NZ_QPJD01000012.1"/>
</dbReference>
<feature type="transmembrane region" description="Helical" evidence="1">
    <location>
        <begin position="6"/>
        <end position="29"/>
    </location>
</feature>
<reference evidence="2 3" key="1">
    <citation type="submission" date="2018-07" db="EMBL/GenBank/DDBJ databases">
        <title>Genomic Encyclopedia of Type Strains, Phase III (KMG-III): the genomes of soil and plant-associated and newly described type strains.</title>
        <authorList>
            <person name="Whitman W."/>
        </authorList>
    </citation>
    <scope>NUCLEOTIDE SEQUENCE [LARGE SCALE GENOMIC DNA]</scope>
    <source>
        <strain evidence="2 3">CECT 7506</strain>
    </source>
</reference>
<feature type="transmembrane region" description="Helical" evidence="1">
    <location>
        <begin position="41"/>
        <end position="61"/>
    </location>
</feature>
<proteinExistence type="predicted"/>
<keyword evidence="3" id="KW-1185">Reference proteome</keyword>
<name>A0A368VVP8_9BACL</name>
<comment type="caution">
    <text evidence="2">The sequence shown here is derived from an EMBL/GenBank/DDBJ whole genome shotgun (WGS) entry which is preliminary data.</text>
</comment>
<evidence type="ECO:0000313" key="2">
    <source>
        <dbReference type="EMBL" id="RCW44215.1"/>
    </source>
</evidence>